<dbReference type="PANTHER" id="PTHR34219">
    <property type="entry name" value="IRON-REGULATED INNER MEMBRANE PROTEIN-RELATED"/>
    <property type="match status" value="1"/>
</dbReference>
<dbReference type="OrthoDB" id="111691at2"/>
<keyword evidence="1" id="KW-0812">Transmembrane</keyword>
<dbReference type="STRING" id="227084.SAMN05421855_101131"/>
<feature type="transmembrane region" description="Helical" evidence="1">
    <location>
        <begin position="15"/>
        <end position="39"/>
    </location>
</feature>
<keyword evidence="1" id="KW-1133">Transmembrane helix</keyword>
<dbReference type="Proteomes" id="UP000199321">
    <property type="component" value="Unassembled WGS sequence"/>
</dbReference>
<evidence type="ECO:0000313" key="2">
    <source>
        <dbReference type="EMBL" id="SDE33157.1"/>
    </source>
</evidence>
<organism evidence="2 3">
    <name type="scientific">Ulvibacter litoralis</name>
    <dbReference type="NCBI Taxonomy" id="227084"/>
    <lineage>
        <taxon>Bacteria</taxon>
        <taxon>Pseudomonadati</taxon>
        <taxon>Bacteroidota</taxon>
        <taxon>Flavobacteriia</taxon>
        <taxon>Flavobacteriales</taxon>
        <taxon>Flavobacteriaceae</taxon>
        <taxon>Ulvibacter</taxon>
    </lineage>
</organism>
<evidence type="ECO:0000313" key="3">
    <source>
        <dbReference type="Proteomes" id="UP000199321"/>
    </source>
</evidence>
<evidence type="ECO:0000256" key="1">
    <source>
        <dbReference type="SAM" id="Phobius"/>
    </source>
</evidence>
<keyword evidence="1" id="KW-0472">Membrane</keyword>
<dbReference type="EMBL" id="FNBA01000001">
    <property type="protein sequence ID" value="SDE33157.1"/>
    <property type="molecule type" value="Genomic_DNA"/>
</dbReference>
<feature type="transmembrane region" description="Helical" evidence="1">
    <location>
        <begin position="145"/>
        <end position="166"/>
    </location>
</feature>
<name>A0A1G7C1I6_9FLAO</name>
<gene>
    <name evidence="2" type="ORF">SAMN05421855_101131</name>
</gene>
<dbReference type="Pfam" id="PF03929">
    <property type="entry name" value="PepSY_TM"/>
    <property type="match status" value="1"/>
</dbReference>
<feature type="transmembrane region" description="Helical" evidence="1">
    <location>
        <begin position="201"/>
        <end position="221"/>
    </location>
</feature>
<reference evidence="2 3" key="1">
    <citation type="submission" date="2016-10" db="EMBL/GenBank/DDBJ databases">
        <authorList>
            <person name="de Groot N.N."/>
        </authorList>
    </citation>
    <scope>NUCLEOTIDE SEQUENCE [LARGE SCALE GENOMIC DNA]</scope>
    <source>
        <strain evidence="2 3">DSM 16195</strain>
    </source>
</reference>
<accession>A0A1G7C1I6</accession>
<sequence length="385" mass="43784">MKKRKYTLRKCINDIHLWLGIGSGIILLVICLTGTVLTFEEEIKSLFEEEITVVPEANTLSIEQLTKKLAEEGDVMRVSISPEATKPYEFSVKTSKKDRRGTTFFMDQYTGTYTKSAPNVLDGFFMTMFKMHRWLLLDISIGRPIVGISTIIFLILSITGIVLWFPKKKLKKLKWKNLKPGFKIAWHAKWKRLNHDLHVTLGFYTAIFLVIMSLTGLFWSFEWYRDAGSAVLGTEVFAGRGGGPKINSKVDSNAIDLNFAKVLKITKNELPFEGTTVLQIPKSKKDIYSVRKYHDQDFLQTATDELKIDRDGTIISKELFSEKPLNVQIASSIKPLHMGTIFGWFSKSIYFISCLIATSLPVTGIIIWLNKLKKKPKKPSSKSIN</sequence>
<feature type="transmembrane region" description="Helical" evidence="1">
    <location>
        <begin position="348"/>
        <end position="369"/>
    </location>
</feature>
<proteinExistence type="predicted"/>
<dbReference type="AlphaFoldDB" id="A0A1G7C1I6"/>
<dbReference type="InterPro" id="IPR005625">
    <property type="entry name" value="PepSY-ass_TM"/>
</dbReference>
<keyword evidence="3" id="KW-1185">Reference proteome</keyword>
<protein>
    <submittedName>
        <fullName evidence="2">Uncharacterized iron-regulated membrane protein</fullName>
    </submittedName>
</protein>
<dbReference type="RefSeq" id="WP_093139394.1">
    <property type="nucleotide sequence ID" value="NZ_BMWO01000001.1"/>
</dbReference>
<dbReference type="PANTHER" id="PTHR34219:SF3">
    <property type="entry name" value="BLL7967 PROTEIN"/>
    <property type="match status" value="1"/>
</dbReference>